<keyword evidence="15" id="KW-1185">Reference proteome</keyword>
<name>A0AAW0MLS0_9GOBI</name>
<feature type="region of interest" description="Disordered" evidence="12">
    <location>
        <begin position="953"/>
        <end position="977"/>
    </location>
</feature>
<dbReference type="Pfam" id="PF00225">
    <property type="entry name" value="Kinesin"/>
    <property type="match status" value="1"/>
</dbReference>
<feature type="coiled-coil region" evidence="11">
    <location>
        <begin position="752"/>
        <end position="845"/>
    </location>
</feature>
<dbReference type="PROSITE" id="PS00411">
    <property type="entry name" value="KINESIN_MOTOR_1"/>
    <property type="match status" value="1"/>
</dbReference>
<evidence type="ECO:0000256" key="4">
    <source>
        <dbReference type="ARBA" id="ARBA00022741"/>
    </source>
</evidence>
<feature type="coiled-coil region" evidence="11">
    <location>
        <begin position="443"/>
        <end position="554"/>
    </location>
</feature>
<dbReference type="GO" id="GO:0003777">
    <property type="term" value="F:microtubule motor activity"/>
    <property type="evidence" value="ECO:0007669"/>
    <property type="project" value="InterPro"/>
</dbReference>
<dbReference type="InterPro" id="IPR059182">
    <property type="entry name" value="Khc_C"/>
</dbReference>
<dbReference type="InterPro" id="IPR027640">
    <property type="entry name" value="Kinesin-like_fam"/>
</dbReference>
<feature type="coiled-coil region" evidence="11">
    <location>
        <begin position="619"/>
        <end position="702"/>
    </location>
</feature>
<protein>
    <recommendedName>
        <fullName evidence="9">Kinesin heavy chain</fullName>
    </recommendedName>
</protein>
<feature type="compositionally biased region" description="Low complexity" evidence="12">
    <location>
        <begin position="420"/>
        <end position="429"/>
    </location>
</feature>
<dbReference type="InterPro" id="IPR001752">
    <property type="entry name" value="Kinesin_motor_dom"/>
</dbReference>
<dbReference type="GO" id="GO:0030951">
    <property type="term" value="P:establishment or maintenance of microtubule cytoskeleton polarity"/>
    <property type="evidence" value="ECO:0007669"/>
    <property type="project" value="UniProtKB-ARBA"/>
</dbReference>
<feature type="binding site" evidence="10">
    <location>
        <begin position="118"/>
        <end position="125"/>
    </location>
    <ligand>
        <name>ATP</name>
        <dbReference type="ChEBI" id="CHEBI:30616"/>
    </ligand>
</feature>
<feature type="region of interest" description="Disordered" evidence="12">
    <location>
        <begin position="420"/>
        <end position="442"/>
    </location>
</feature>
<evidence type="ECO:0000256" key="8">
    <source>
        <dbReference type="ARBA" id="ARBA00023212"/>
    </source>
</evidence>
<dbReference type="GO" id="GO:0007292">
    <property type="term" value="P:female gamete generation"/>
    <property type="evidence" value="ECO:0007669"/>
    <property type="project" value="UniProtKB-ARBA"/>
</dbReference>
<dbReference type="GO" id="GO:0007097">
    <property type="term" value="P:nuclear migration"/>
    <property type="evidence" value="ECO:0007669"/>
    <property type="project" value="UniProtKB-ARBA"/>
</dbReference>
<evidence type="ECO:0000256" key="3">
    <source>
        <dbReference type="ARBA" id="ARBA00022701"/>
    </source>
</evidence>
<dbReference type="AlphaFoldDB" id="A0AAW0MLS0"/>
<dbReference type="GO" id="GO:0005874">
    <property type="term" value="C:microtubule"/>
    <property type="evidence" value="ECO:0007669"/>
    <property type="project" value="UniProtKB-KW"/>
</dbReference>
<dbReference type="PANTHER" id="PTHR47968:SF36">
    <property type="entry name" value="KINESIN HEAVY CHAIN ISOFORM X1"/>
    <property type="match status" value="1"/>
</dbReference>
<dbReference type="GO" id="GO:0005524">
    <property type="term" value="F:ATP binding"/>
    <property type="evidence" value="ECO:0007669"/>
    <property type="project" value="UniProtKB-UniRule"/>
</dbReference>
<evidence type="ECO:0000313" key="15">
    <source>
        <dbReference type="Proteomes" id="UP001460270"/>
    </source>
</evidence>
<sequence>MLFPGHIPQPLPLFSGAEAISTLFKLPQTCLLFVAGVSRSSVRKGEHAEPLNSAEKARGDKYIPRFQGEDCVLMAGKPFYFDRVFQSNTTQEEFYNAVAQRIVKDVLEGYNGTIFAYGQTSSGKTHTMEGKLHDPEMMGIIPRIVQDIFNHIYSMDENLEFHIKVSYFEIYLDKIKDLLDITKTNLSVHEDKNRVPYVKGSTERFVCSPEEVMEAIDEGKSNRHVAFTNMNADSSRSHSIFIINIKQENTQTDQKMTGKLYLVDLAGSEKVGKTGAEGTVLDEAKMINKSLSALGNVISALAEGSGYVPYRDSKMTRILQDSLGGNCRTTMVICCSPSEFNDVETRSTLLFGQRAKTIKNNVSLNVELTAEQWKKKWEKEKDKNKNLRNTVNWLETELGRWRKGETVPVEEQFDKDKANAEAAEVAPNNDKSAPRTKLTDAEKEHYEAKLAKLYKEMDDKDEEINQQSQLLEKLNEQMLDQEELLTSSRRDHDTLQTELNRLLSENEASKEEVKEVLQALEELAVNYDQKTQEVENKSKEFEALSEELNQKSSSLASIDSELQKLKEMTNHQKKRVTEMMSSLLKDLAEIGIAVGSNDIKQQESSGLIDEEFTMARLYISKMKSEVKTLVKRSKQLESSQADSIQKAKDSDRELTACQLRISQQEAKIKSVSESLQNVEQKKRELEETVDSLNEEIVRLKAQGELSLAQGLSEKVNVLEKENEPQSENQSVAKPKAAFSFKEAVERQIRSHREAHQKQISKLRDELDSKDKLIADIQEQNQKITLEQETLKVEHEKLKTADQEKSQQLQELQTLQDRREQARQDLKGLEETVARELQTLHSLRRLFVQDLSSRARKNSKIDPDDPDGGAAQRHKIHFLENNLEQLTKVHKQLLRDNADLRCEIPKLEKRFRATIERVKALEAALKEAKENAAKDRQRYQQEMERIKEAAVKPKPNMGRRASIAKPIRPGQLPGALPNPAVTRASLLNRQEKTSSWSLSSLLFKSDG</sequence>
<dbReference type="SMART" id="SM00129">
    <property type="entry name" value="KISc"/>
    <property type="match status" value="1"/>
</dbReference>
<dbReference type="InterPro" id="IPR019821">
    <property type="entry name" value="Kinesin_motor_CS"/>
</dbReference>
<dbReference type="GO" id="GO:1904115">
    <property type="term" value="C:axon cytoplasm"/>
    <property type="evidence" value="ECO:0007669"/>
    <property type="project" value="GOC"/>
</dbReference>
<evidence type="ECO:0000259" key="13">
    <source>
        <dbReference type="PROSITE" id="PS50067"/>
    </source>
</evidence>
<dbReference type="CDD" id="cd01369">
    <property type="entry name" value="KISc_KHC_KIF5"/>
    <property type="match status" value="1"/>
</dbReference>
<evidence type="ECO:0000256" key="1">
    <source>
        <dbReference type="ARBA" id="ARBA00004245"/>
    </source>
</evidence>
<dbReference type="InterPro" id="IPR027417">
    <property type="entry name" value="P-loop_NTPase"/>
</dbReference>
<dbReference type="GO" id="GO:0032991">
    <property type="term" value="C:protein-containing complex"/>
    <property type="evidence" value="ECO:0007669"/>
    <property type="project" value="UniProtKB-ARBA"/>
</dbReference>
<keyword evidence="5 10" id="KW-0067">ATP-binding</keyword>
<dbReference type="PROSITE" id="PS50067">
    <property type="entry name" value="KINESIN_MOTOR_2"/>
    <property type="match status" value="1"/>
</dbReference>
<evidence type="ECO:0000256" key="5">
    <source>
        <dbReference type="ARBA" id="ARBA00022840"/>
    </source>
</evidence>
<feature type="domain" description="Kinesin motor" evidence="13">
    <location>
        <begin position="41"/>
        <end position="358"/>
    </location>
</feature>
<dbReference type="FunFam" id="3.40.850.10:FF:000067">
    <property type="entry name" value="Kinesin-like protein"/>
    <property type="match status" value="1"/>
</dbReference>
<keyword evidence="4 10" id="KW-0547">Nucleotide-binding</keyword>
<evidence type="ECO:0000313" key="14">
    <source>
        <dbReference type="EMBL" id="KAK7881688.1"/>
    </source>
</evidence>
<dbReference type="Proteomes" id="UP001460270">
    <property type="component" value="Unassembled WGS sequence"/>
</dbReference>
<dbReference type="PANTHER" id="PTHR47968">
    <property type="entry name" value="CENTROMERE PROTEIN E"/>
    <property type="match status" value="1"/>
</dbReference>
<dbReference type="GO" id="GO:0008017">
    <property type="term" value="F:microtubule binding"/>
    <property type="evidence" value="ECO:0007669"/>
    <property type="project" value="InterPro"/>
</dbReference>
<keyword evidence="6 11" id="KW-0175">Coiled coil</keyword>
<comment type="subcellular location">
    <subcellularLocation>
        <location evidence="1">Cytoplasm</location>
        <location evidence="1">Cytoskeleton</location>
    </subcellularLocation>
</comment>
<keyword evidence="2" id="KW-0963">Cytoplasm</keyword>
<evidence type="ECO:0000256" key="9">
    <source>
        <dbReference type="ARBA" id="ARBA00069521"/>
    </source>
</evidence>
<feature type="coiled-coil region" evidence="11">
    <location>
        <begin position="875"/>
        <end position="948"/>
    </location>
</feature>
<keyword evidence="7 10" id="KW-0505">Motor protein</keyword>
<evidence type="ECO:0000256" key="6">
    <source>
        <dbReference type="ARBA" id="ARBA00023054"/>
    </source>
</evidence>
<keyword evidence="3" id="KW-0493">Microtubule</keyword>
<evidence type="ECO:0000256" key="11">
    <source>
        <dbReference type="SAM" id="Coils"/>
    </source>
</evidence>
<evidence type="ECO:0000256" key="12">
    <source>
        <dbReference type="SAM" id="MobiDB-lite"/>
    </source>
</evidence>
<dbReference type="GO" id="GO:0048489">
    <property type="term" value="P:synaptic vesicle transport"/>
    <property type="evidence" value="ECO:0007669"/>
    <property type="project" value="UniProtKB-ARBA"/>
</dbReference>
<proteinExistence type="inferred from homology"/>
<dbReference type="InterPro" id="IPR036961">
    <property type="entry name" value="Kinesin_motor_dom_sf"/>
</dbReference>
<gene>
    <name evidence="14" type="ORF">WMY93_030097</name>
</gene>
<comment type="similarity">
    <text evidence="10">Belongs to the TRAFAC class myosin-kinesin ATPase superfamily. Kinesin family.</text>
</comment>
<comment type="caution">
    <text evidence="14">The sequence shown here is derived from an EMBL/GenBank/DDBJ whole genome shotgun (WGS) entry which is preliminary data.</text>
</comment>
<dbReference type="EMBL" id="JBBPFD010000022">
    <property type="protein sequence ID" value="KAK7881688.1"/>
    <property type="molecule type" value="Genomic_DNA"/>
</dbReference>
<dbReference type="Gene3D" id="3.40.850.10">
    <property type="entry name" value="Kinesin motor domain"/>
    <property type="match status" value="1"/>
</dbReference>
<keyword evidence="8" id="KW-0206">Cytoskeleton</keyword>
<organism evidence="14 15">
    <name type="scientific">Mugilogobius chulae</name>
    <name type="common">yellowstripe goby</name>
    <dbReference type="NCBI Taxonomy" id="88201"/>
    <lineage>
        <taxon>Eukaryota</taxon>
        <taxon>Metazoa</taxon>
        <taxon>Chordata</taxon>
        <taxon>Craniata</taxon>
        <taxon>Vertebrata</taxon>
        <taxon>Euteleostomi</taxon>
        <taxon>Actinopterygii</taxon>
        <taxon>Neopterygii</taxon>
        <taxon>Teleostei</taxon>
        <taxon>Neoteleostei</taxon>
        <taxon>Acanthomorphata</taxon>
        <taxon>Gobiaria</taxon>
        <taxon>Gobiiformes</taxon>
        <taxon>Gobioidei</taxon>
        <taxon>Gobiidae</taxon>
        <taxon>Gobionellinae</taxon>
        <taxon>Mugilogobius</taxon>
    </lineage>
</organism>
<evidence type="ECO:0000256" key="7">
    <source>
        <dbReference type="ARBA" id="ARBA00023175"/>
    </source>
</evidence>
<accession>A0AAW0MLS0</accession>
<reference evidence="15" key="1">
    <citation type="submission" date="2024-04" db="EMBL/GenBank/DDBJ databases">
        <title>Salinicola lusitanus LLJ914,a marine bacterium isolated from the Okinawa Trough.</title>
        <authorList>
            <person name="Li J."/>
        </authorList>
    </citation>
    <scope>NUCLEOTIDE SEQUENCE [LARGE SCALE GENOMIC DNA]</scope>
</reference>
<dbReference type="PRINTS" id="PR00380">
    <property type="entry name" value="KINESINHEAVY"/>
</dbReference>
<dbReference type="Gene3D" id="6.10.250.1590">
    <property type="match status" value="1"/>
</dbReference>
<dbReference type="GO" id="GO:0098957">
    <property type="term" value="P:anterograde axonal transport of mitochondrion"/>
    <property type="evidence" value="ECO:0007669"/>
    <property type="project" value="UniProtKB-ARBA"/>
</dbReference>
<dbReference type="CDD" id="cd23649">
    <property type="entry name" value="Khc_CBD_cc"/>
    <property type="match status" value="1"/>
</dbReference>
<dbReference type="SUPFAM" id="SSF52540">
    <property type="entry name" value="P-loop containing nucleoside triphosphate hydrolases"/>
    <property type="match status" value="1"/>
</dbReference>
<evidence type="ECO:0000256" key="2">
    <source>
        <dbReference type="ARBA" id="ARBA00022490"/>
    </source>
</evidence>
<evidence type="ECO:0000256" key="10">
    <source>
        <dbReference type="PROSITE-ProRule" id="PRU00283"/>
    </source>
</evidence>